<dbReference type="Proteomes" id="UP000238348">
    <property type="component" value="Chromosome"/>
</dbReference>
<accession>A0A2L0F5G2</accession>
<evidence type="ECO:0000256" key="1">
    <source>
        <dbReference type="SAM" id="Phobius"/>
    </source>
</evidence>
<sequence length="774" mass="83066">MAKLPTVRYIWTAEDQRIAGGDTAGSVQGAYVTPYGIPAAGIAKCATFTPGAEVEVDLGRSGWGEPWRATRFCHGKPLYEWHKPGEIPGAVTTLAELCKYLRERDPNVYPDTIYGDKRLADLTGPDNPAKMLFDYWQNSRYRYGTVKEGFDWGTYARDPGSIRIRSDGGAIEYVLRKIVPLPKAAAAPGAQKRLIDEPSLLVEHYISEVTDSAANIRMLLKTSETVMRERYQIIYRLQALRAIAEASTTNPEAGMASQGPEIVRLVDVVLPRAHRLLVAQPITSGTEAQRALELFKSRRELTMDAVAELRAEQQRLRGLLLESSAHAQMLKVWAVSYHAGLLQGQPRIKELLDRLTATLAEGHLALGECGTAGDDDVLFALLDKMREGHAEKPEDIDGESPTEVVLSLVGKGTSLATTVVGNLAGPPSLSIAMLQVSAMLRFTRLAKESLAQLNAIPSGIITSAIQVEKWKLLADRLVEHLADGEVKDEVKLALLMQDRKKLADLKLNVGETVAGSAQQTVPWKGAMVILGLLSTILAIREATTAADKSAPLVALDFLSNATAVASVSLGTYETFMTVVGRIEDVAKMLTKAGNSVGLLGAFLGAISGGIAWHEAYGKADGYGMVSSMFGVVGSLGMIAVAASSMAGLTMPVVATIALACLLASGAVSVAQILEALDSATTKTNRVCLSIIRSVRNDVLGQFIERSDATILFAMDDLERLAKESFLPNAKNDYFVVTRLAKAGLSEEVIREIVNSSAIATTMLGPGLGPRALAL</sequence>
<reference evidence="2 3" key="1">
    <citation type="submission" date="2015-09" db="EMBL/GenBank/DDBJ databases">
        <title>Sorangium comparison.</title>
        <authorList>
            <person name="Zaburannyi N."/>
            <person name="Bunk B."/>
            <person name="Overmann J."/>
            <person name="Mueller R."/>
        </authorList>
    </citation>
    <scope>NUCLEOTIDE SEQUENCE [LARGE SCALE GENOMIC DNA]</scope>
    <source>
        <strain evidence="2 3">So ce26</strain>
    </source>
</reference>
<evidence type="ECO:0000313" key="2">
    <source>
        <dbReference type="EMBL" id="AUX46767.1"/>
    </source>
</evidence>
<feature type="transmembrane region" description="Helical" evidence="1">
    <location>
        <begin position="592"/>
        <end position="612"/>
    </location>
</feature>
<dbReference type="OrthoDB" id="5318537at2"/>
<name>A0A2L0F5G2_SORCE</name>
<keyword evidence="1" id="KW-1133">Transmembrane helix</keyword>
<evidence type="ECO:0000313" key="3">
    <source>
        <dbReference type="Proteomes" id="UP000238348"/>
    </source>
</evidence>
<dbReference type="EMBL" id="CP012673">
    <property type="protein sequence ID" value="AUX46767.1"/>
    <property type="molecule type" value="Genomic_DNA"/>
</dbReference>
<keyword evidence="1" id="KW-0812">Transmembrane</keyword>
<keyword evidence="1" id="KW-0472">Membrane</keyword>
<proteinExistence type="predicted"/>
<organism evidence="2 3">
    <name type="scientific">Sorangium cellulosum</name>
    <name type="common">Polyangium cellulosum</name>
    <dbReference type="NCBI Taxonomy" id="56"/>
    <lineage>
        <taxon>Bacteria</taxon>
        <taxon>Pseudomonadati</taxon>
        <taxon>Myxococcota</taxon>
        <taxon>Polyangia</taxon>
        <taxon>Polyangiales</taxon>
        <taxon>Polyangiaceae</taxon>
        <taxon>Sorangium</taxon>
    </lineage>
</organism>
<dbReference type="RefSeq" id="WP_104984902.1">
    <property type="nucleotide sequence ID" value="NZ_CP012673.1"/>
</dbReference>
<protein>
    <submittedName>
        <fullName evidence="2">Uncharacterized protein</fullName>
    </submittedName>
</protein>
<feature type="transmembrane region" description="Helical" evidence="1">
    <location>
        <begin position="624"/>
        <end position="646"/>
    </location>
</feature>
<feature type="transmembrane region" description="Helical" evidence="1">
    <location>
        <begin position="652"/>
        <end position="673"/>
    </location>
</feature>
<gene>
    <name evidence="2" type="ORF">SOCE26_082760</name>
</gene>
<dbReference type="AlphaFoldDB" id="A0A2L0F5G2"/>
<feature type="transmembrane region" description="Helical" evidence="1">
    <location>
        <begin position="551"/>
        <end position="572"/>
    </location>
</feature>